<proteinExistence type="predicted"/>
<dbReference type="OrthoDB" id="3237721at2"/>
<accession>A0A366KEC2</accession>
<evidence type="ECO:0000313" key="2">
    <source>
        <dbReference type="Proteomes" id="UP000252345"/>
    </source>
</evidence>
<gene>
    <name evidence="1" type="ORF">CRD59_00980</name>
</gene>
<keyword evidence="2" id="KW-1185">Reference proteome</keyword>
<dbReference type="EMBL" id="PDCH01000001">
    <property type="protein sequence ID" value="RBQ00067.1"/>
    <property type="molecule type" value="Genomic_DNA"/>
</dbReference>
<name>A0A366KEC2_9BIFI</name>
<comment type="caution">
    <text evidence="1">The sequence shown here is derived from an EMBL/GenBank/DDBJ whole genome shotgun (WGS) entry which is preliminary data.</text>
</comment>
<dbReference type="RefSeq" id="WP_113852727.1">
    <property type="nucleotide sequence ID" value="NZ_PDCH01000001.1"/>
</dbReference>
<organism evidence="1 2">
    <name type="scientific">Bifidobacterium xylocopae</name>
    <dbReference type="NCBI Taxonomy" id="2493119"/>
    <lineage>
        <taxon>Bacteria</taxon>
        <taxon>Bacillati</taxon>
        <taxon>Actinomycetota</taxon>
        <taxon>Actinomycetes</taxon>
        <taxon>Bifidobacteriales</taxon>
        <taxon>Bifidobacteriaceae</taxon>
        <taxon>Bifidobacterium</taxon>
    </lineage>
</organism>
<evidence type="ECO:0000313" key="1">
    <source>
        <dbReference type="EMBL" id="RBQ00067.1"/>
    </source>
</evidence>
<reference evidence="1 2" key="1">
    <citation type="submission" date="2017-10" db="EMBL/GenBank/DDBJ databases">
        <title>Bifidobacterium xylocopum sp. nov. and Bifidobacterium aemilianum sp. nov., from the carpenter bee (Xylocopa violacea) digestive tract.</title>
        <authorList>
            <person name="Alberoni D."/>
            <person name="Baffoni L."/>
            <person name="Di Gioia D."/>
            <person name="Gaggia F."/>
            <person name="Biavati B."/>
        </authorList>
    </citation>
    <scope>NUCLEOTIDE SEQUENCE [LARGE SCALE GENOMIC DNA]</scope>
    <source>
        <strain evidence="1 2">XV2</strain>
    </source>
</reference>
<sequence>MDPIQWPQHLRLVNQWLADRTGMKPYTRVPDKPAAMLPLIHTGLAPSGSLGRVERSVSVDIDVLADGWKSMNPLIQQVDSAMAALAGNGNQYGYVDDLAGTAFADVPWGDPSILRCTATFTLTMRPISQ</sequence>
<dbReference type="AlphaFoldDB" id="A0A366KEC2"/>
<dbReference type="Proteomes" id="UP000252345">
    <property type="component" value="Unassembled WGS sequence"/>
</dbReference>
<protein>
    <submittedName>
        <fullName evidence="1">Uncharacterized protein</fullName>
    </submittedName>
</protein>